<accession>A0A2S5DJM9</accession>
<feature type="domain" description="HTH lysR-type" evidence="5">
    <location>
        <begin position="1"/>
        <end position="58"/>
    </location>
</feature>
<dbReference type="Gene3D" id="3.40.190.10">
    <property type="entry name" value="Periplasmic binding protein-like II"/>
    <property type="match status" value="2"/>
</dbReference>
<dbReference type="InterPro" id="IPR036390">
    <property type="entry name" value="WH_DNA-bd_sf"/>
</dbReference>
<dbReference type="Pfam" id="PF03466">
    <property type="entry name" value="LysR_substrate"/>
    <property type="match status" value="1"/>
</dbReference>
<reference evidence="7" key="1">
    <citation type="submission" date="2018-02" db="EMBL/GenBank/DDBJ databases">
        <authorList>
            <person name="O'Hara-Hanley K."/>
            <person name="Soby S."/>
        </authorList>
    </citation>
    <scope>NUCLEOTIDE SEQUENCE [LARGE SCALE GENOMIC DNA]</scope>
    <source>
        <strain evidence="7">MWU14-2602</strain>
    </source>
</reference>
<evidence type="ECO:0000259" key="5">
    <source>
        <dbReference type="PROSITE" id="PS50931"/>
    </source>
</evidence>
<comment type="caution">
    <text evidence="6">The sequence shown here is derived from an EMBL/GenBank/DDBJ whole genome shotgun (WGS) entry which is preliminary data.</text>
</comment>
<keyword evidence="7" id="KW-1185">Reference proteome</keyword>
<dbReference type="InterPro" id="IPR036388">
    <property type="entry name" value="WH-like_DNA-bd_sf"/>
</dbReference>
<dbReference type="SUPFAM" id="SSF46785">
    <property type="entry name" value="Winged helix' DNA-binding domain"/>
    <property type="match status" value="1"/>
</dbReference>
<dbReference type="CDD" id="cd05466">
    <property type="entry name" value="PBP2_LTTR_substrate"/>
    <property type="match status" value="1"/>
</dbReference>
<dbReference type="GO" id="GO:0000976">
    <property type="term" value="F:transcription cis-regulatory region binding"/>
    <property type="evidence" value="ECO:0007669"/>
    <property type="project" value="TreeGrafter"/>
</dbReference>
<dbReference type="SUPFAM" id="SSF53850">
    <property type="entry name" value="Periplasmic binding protein-like II"/>
    <property type="match status" value="1"/>
</dbReference>
<gene>
    <name evidence="6" type="ORF">C2I19_05345</name>
</gene>
<dbReference type="OrthoDB" id="9803735at2"/>
<protein>
    <submittedName>
        <fullName evidence="6">LysR family transcriptional regulator</fullName>
    </submittedName>
</protein>
<dbReference type="Gene3D" id="1.10.10.10">
    <property type="entry name" value="Winged helix-like DNA-binding domain superfamily/Winged helix DNA-binding domain"/>
    <property type="match status" value="1"/>
</dbReference>
<dbReference type="InterPro" id="IPR005119">
    <property type="entry name" value="LysR_subst-bd"/>
</dbReference>
<keyword evidence="2" id="KW-0805">Transcription regulation</keyword>
<name>A0A2S5DJM9_9NEIS</name>
<evidence type="ECO:0000256" key="4">
    <source>
        <dbReference type="ARBA" id="ARBA00023163"/>
    </source>
</evidence>
<evidence type="ECO:0000256" key="2">
    <source>
        <dbReference type="ARBA" id="ARBA00023015"/>
    </source>
</evidence>
<dbReference type="FunFam" id="1.10.10.10:FF:000001">
    <property type="entry name" value="LysR family transcriptional regulator"/>
    <property type="match status" value="1"/>
</dbReference>
<dbReference type="RefSeq" id="WP_103901675.1">
    <property type="nucleotide sequence ID" value="NZ_PQWB01000017.1"/>
</dbReference>
<sequence>MDLNQLKTFVTVAEAANLTKASELLYLSQPAVSAQIKALESELGVQLFNRTARGMILTVPGQALKQDALRALAAAKSVFSRAQSFRDGLSGECRIGTISEPVMLRLSALLSNLMECHPNLSLKLNQCISGVVEEQLLEGKLHGGYVIGQIDNPRIVSIPVHPITLRVVAPYAWRDRVLGAEWDVVSQLPWIGMPAKCSFQRLTANLFARHGETPRCIVAVDQEGTLRQLVSSGLGLALMREDMALDAEAKQDVVIWPKGQERSMLNFIYLQSEAHNPIVQAMCESVREVWDLPDEEEQALLRMAS</sequence>
<dbReference type="InterPro" id="IPR000847">
    <property type="entry name" value="LysR_HTH_N"/>
</dbReference>
<dbReference type="Pfam" id="PF00126">
    <property type="entry name" value="HTH_1"/>
    <property type="match status" value="1"/>
</dbReference>
<dbReference type="PROSITE" id="PS50931">
    <property type="entry name" value="HTH_LYSR"/>
    <property type="match status" value="1"/>
</dbReference>
<dbReference type="EMBL" id="PQWB01000017">
    <property type="protein sequence ID" value="POZ63231.1"/>
    <property type="molecule type" value="Genomic_DNA"/>
</dbReference>
<keyword evidence="3" id="KW-0238">DNA-binding</keyword>
<organism evidence="6 7">
    <name type="scientific">Chromobacterium alticapitis</name>
    <dbReference type="NCBI Taxonomy" id="2073169"/>
    <lineage>
        <taxon>Bacteria</taxon>
        <taxon>Pseudomonadati</taxon>
        <taxon>Pseudomonadota</taxon>
        <taxon>Betaproteobacteria</taxon>
        <taxon>Neisseriales</taxon>
        <taxon>Chromobacteriaceae</taxon>
        <taxon>Chromobacterium</taxon>
    </lineage>
</organism>
<evidence type="ECO:0000313" key="7">
    <source>
        <dbReference type="Proteomes" id="UP000237082"/>
    </source>
</evidence>
<comment type="similarity">
    <text evidence="1">Belongs to the LysR transcriptional regulatory family.</text>
</comment>
<proteinExistence type="inferred from homology"/>
<dbReference type="PANTHER" id="PTHR30126">
    <property type="entry name" value="HTH-TYPE TRANSCRIPTIONAL REGULATOR"/>
    <property type="match status" value="1"/>
</dbReference>
<dbReference type="AlphaFoldDB" id="A0A2S5DJM9"/>
<dbReference type="GO" id="GO:0003700">
    <property type="term" value="F:DNA-binding transcription factor activity"/>
    <property type="evidence" value="ECO:0007669"/>
    <property type="project" value="InterPro"/>
</dbReference>
<evidence type="ECO:0000313" key="6">
    <source>
        <dbReference type="EMBL" id="POZ63231.1"/>
    </source>
</evidence>
<dbReference type="PANTHER" id="PTHR30126:SF40">
    <property type="entry name" value="HTH-TYPE TRANSCRIPTIONAL REGULATOR GLTR"/>
    <property type="match status" value="1"/>
</dbReference>
<keyword evidence="4" id="KW-0804">Transcription</keyword>
<dbReference type="Proteomes" id="UP000237082">
    <property type="component" value="Unassembled WGS sequence"/>
</dbReference>
<dbReference type="PRINTS" id="PR00039">
    <property type="entry name" value="HTHLYSR"/>
</dbReference>
<evidence type="ECO:0000256" key="1">
    <source>
        <dbReference type="ARBA" id="ARBA00009437"/>
    </source>
</evidence>
<evidence type="ECO:0000256" key="3">
    <source>
        <dbReference type="ARBA" id="ARBA00023125"/>
    </source>
</evidence>